<feature type="chain" id="PRO_5001729734" description="Lipid-binding serum glycoprotein C-terminal domain-containing protein" evidence="1">
    <location>
        <begin position="27"/>
        <end position="533"/>
    </location>
</feature>
<reference evidence="2 3" key="1">
    <citation type="submission" date="2014-06" db="EMBL/GenBank/DDBJ databases">
        <authorList>
            <person name="Swart Estienne"/>
        </authorList>
    </citation>
    <scope>NUCLEOTIDE SEQUENCE [LARGE SCALE GENOMIC DNA]</scope>
    <source>
        <strain evidence="2 3">130c</strain>
    </source>
</reference>
<name>A0A078B0T5_STYLE</name>
<dbReference type="Proteomes" id="UP000039865">
    <property type="component" value="Unassembled WGS sequence"/>
</dbReference>
<evidence type="ECO:0008006" key="4">
    <source>
        <dbReference type="Google" id="ProtNLM"/>
    </source>
</evidence>
<evidence type="ECO:0000313" key="3">
    <source>
        <dbReference type="Proteomes" id="UP000039865"/>
    </source>
</evidence>
<proteinExistence type="predicted"/>
<organism evidence="2 3">
    <name type="scientific">Stylonychia lemnae</name>
    <name type="common">Ciliate</name>
    <dbReference type="NCBI Taxonomy" id="5949"/>
    <lineage>
        <taxon>Eukaryota</taxon>
        <taxon>Sar</taxon>
        <taxon>Alveolata</taxon>
        <taxon>Ciliophora</taxon>
        <taxon>Intramacronucleata</taxon>
        <taxon>Spirotrichea</taxon>
        <taxon>Stichotrichia</taxon>
        <taxon>Sporadotrichida</taxon>
        <taxon>Oxytrichidae</taxon>
        <taxon>Stylonychinae</taxon>
        <taxon>Stylonychia</taxon>
    </lineage>
</organism>
<dbReference type="InParanoid" id="A0A078B0T5"/>
<gene>
    <name evidence="2" type="primary">Contig7178.g7684</name>
    <name evidence="2" type="ORF">STYLEM_17383</name>
</gene>
<protein>
    <recommendedName>
        <fullName evidence="4">Lipid-binding serum glycoprotein C-terminal domain-containing protein</fullName>
    </recommendedName>
</protein>
<dbReference type="OrthoDB" id="10519482at2759"/>
<sequence>MRNFTTKGVLGLALLVLAVTFTSTATQTVPLPGAITINTNLKYLNNMLGLIFPITVQEVLQQKQFNLTFEDKGFAYKIDIQDVFVNSVNVATSFIGYIPGTNTVRILVSGFDISTRVDGSITALWFIPLKTAGLNVTNMTLQVDLNAPTTDNVNWQVKDAIIVDVTDFQFELQSSFFQGIVNMLHGSILKAVKGELPKVKDLIQAKIDLFNNQMSIHNSTAFLVSLFDSRFPLNLTFTEAPQTDNADNILELHLDGTFYDSIDKTSHVKQNQVFPKRIDGLNSHQIFVHQTMLQSLFFALDQDFFPYKVSNTGITSQLTNMFYEIQNYYGADMISDLEVSILADDGDFLVLNKNTGIEIGKHNNASLHLMVYCQNKTTQRELAVQFAMNFNAVLNISEENYYVYVNIPQIQVSNVEVLNDRVGMNSRDYNMLLSIFIMTAQQMINDMFRTPYDFRSLDPKLMFFITSVFSKPRISPFYLDNFLYLGLTYQFDFMPMTHSEKKFVQDTLLAQHGDKIAKVCNLAIDTIQKAMLA</sequence>
<dbReference type="Gene3D" id="3.15.10.10">
    <property type="entry name" value="Bactericidal permeability-increasing protein, domain 1"/>
    <property type="match status" value="1"/>
</dbReference>
<feature type="signal peptide" evidence="1">
    <location>
        <begin position="1"/>
        <end position="26"/>
    </location>
</feature>
<dbReference type="EMBL" id="CCKQ01016392">
    <property type="protein sequence ID" value="CDW88265.1"/>
    <property type="molecule type" value="Genomic_DNA"/>
</dbReference>
<keyword evidence="3" id="KW-1185">Reference proteome</keyword>
<accession>A0A078B0T5</accession>
<dbReference type="AlphaFoldDB" id="A0A078B0T5"/>
<keyword evidence="1" id="KW-0732">Signal</keyword>
<evidence type="ECO:0000313" key="2">
    <source>
        <dbReference type="EMBL" id="CDW88265.1"/>
    </source>
</evidence>
<evidence type="ECO:0000256" key="1">
    <source>
        <dbReference type="SAM" id="SignalP"/>
    </source>
</evidence>